<dbReference type="Ensembl" id="ENSUAMT00000016637.1">
    <property type="protein sequence ID" value="ENSUAMP00000014836.1"/>
    <property type="gene ID" value="ENSUAMG00000011905.1"/>
</dbReference>
<dbReference type="GeneTree" id="ENSGT00390000011435"/>
<organism evidence="1 2">
    <name type="scientific">Ursus americanus</name>
    <name type="common">American black bear</name>
    <name type="synonym">Euarctos americanus</name>
    <dbReference type="NCBI Taxonomy" id="9643"/>
    <lineage>
        <taxon>Eukaryota</taxon>
        <taxon>Metazoa</taxon>
        <taxon>Chordata</taxon>
        <taxon>Craniata</taxon>
        <taxon>Vertebrata</taxon>
        <taxon>Euteleostomi</taxon>
        <taxon>Mammalia</taxon>
        <taxon>Eutheria</taxon>
        <taxon>Laurasiatheria</taxon>
        <taxon>Carnivora</taxon>
        <taxon>Caniformia</taxon>
        <taxon>Ursidae</taxon>
        <taxon>Ursus</taxon>
    </lineage>
</organism>
<evidence type="ECO:0000313" key="2">
    <source>
        <dbReference type="Proteomes" id="UP000291022"/>
    </source>
</evidence>
<reference evidence="2" key="1">
    <citation type="submission" date="2016-06" db="EMBL/GenBank/DDBJ databases">
        <title>De novo assembly and RNA-Seq shows season-dependent expression and editing in black bear kidneys.</title>
        <authorList>
            <person name="Korstanje R."/>
            <person name="Srivastava A."/>
            <person name="Sarsani V.K."/>
            <person name="Sheehan S.M."/>
            <person name="Seger R.L."/>
            <person name="Barter M.E."/>
            <person name="Lindqvist C."/>
            <person name="Brody L.C."/>
            <person name="Mullikin J.C."/>
        </authorList>
    </citation>
    <scope>NUCLEOTIDE SEQUENCE [LARGE SCALE GENOMIC DNA]</scope>
</reference>
<dbReference type="AlphaFoldDB" id="A0A452R8J9"/>
<proteinExistence type="predicted"/>
<dbReference type="PANTHER" id="PTHR31919:SF1">
    <property type="entry name" value="ZINC FINGERS AND HOMEOBOXES PROTEIN 1, ISOFORM 2"/>
    <property type="match status" value="1"/>
</dbReference>
<accession>A0A452R8J9</accession>
<reference evidence="1" key="2">
    <citation type="submission" date="2025-08" db="UniProtKB">
        <authorList>
            <consortium name="Ensembl"/>
        </authorList>
    </citation>
    <scope>IDENTIFICATION</scope>
</reference>
<dbReference type="Proteomes" id="UP000291022">
    <property type="component" value="Unassembled WGS sequence"/>
</dbReference>
<dbReference type="InterPro" id="IPR011990">
    <property type="entry name" value="TPR-like_helical_dom_sf"/>
</dbReference>
<keyword evidence="2" id="KW-1185">Reference proteome</keyword>
<reference evidence="1" key="3">
    <citation type="submission" date="2025-09" db="UniProtKB">
        <authorList>
            <consortium name="Ensembl"/>
        </authorList>
    </citation>
    <scope>IDENTIFICATION</scope>
</reference>
<dbReference type="Pfam" id="PF17826">
    <property type="entry name" value="DUF5588"/>
    <property type="match status" value="1"/>
</dbReference>
<protein>
    <submittedName>
        <fullName evidence="1">Uncharacterized protein</fullName>
    </submittedName>
</protein>
<dbReference type="InterPro" id="IPR041404">
    <property type="entry name" value="DUF5588"/>
</dbReference>
<name>A0A452R8J9_URSAM</name>
<evidence type="ECO:0000313" key="1">
    <source>
        <dbReference type="Ensembl" id="ENSUAMP00000014836.1"/>
    </source>
</evidence>
<dbReference type="PANTHER" id="PTHR31919">
    <property type="entry name" value="ZINC FINGERS AND HOMEOBOXES PROTEIN 1, ISOFORM 2"/>
    <property type="match status" value="1"/>
</dbReference>
<sequence length="271" mass="30392">SLKKQWELSDDVEALTLKKFKGDLAYRRQEYQRALQEYSRISEKLPSTNFAMKRDVQEGQARCLVHLGRHMEALEIATNLEARSTNNHLTTVLTSSWLFGASLPDSRRQFLCLQKLISCNPFDALELGAKLARGLPESGPSFCQTCVRHLRNRTESPPVDKTIKILFPHSGKDCLLCFLKPCLRARVLRVKQAAAINRRTRKLRMKACASLYGMLGTCPLKGTQLVEHLTLGFSLGHDIRVMGSSPELASPLSWIPSLPPSLPLHALCLSK</sequence>
<dbReference type="Gene3D" id="1.25.40.10">
    <property type="entry name" value="Tetratricopeptide repeat domain"/>
    <property type="match status" value="1"/>
</dbReference>